<reference evidence="1" key="1">
    <citation type="journal article" date="2021" name="Proc. Natl. Acad. Sci. U.S.A.">
        <title>A Catalog of Tens of Thousands of Viruses from Human Metagenomes Reveals Hidden Associations with Chronic Diseases.</title>
        <authorList>
            <person name="Tisza M.J."/>
            <person name="Buck C.B."/>
        </authorList>
    </citation>
    <scope>NUCLEOTIDE SEQUENCE</scope>
    <source>
        <strain evidence="1">CtrNG92</strain>
    </source>
</reference>
<name>A0A8S5SE75_9CAUD</name>
<protein>
    <submittedName>
        <fullName evidence="1">Uncharacterized protein</fullName>
    </submittedName>
</protein>
<dbReference type="EMBL" id="BK032578">
    <property type="protein sequence ID" value="DAF49232.1"/>
    <property type="molecule type" value="Genomic_DNA"/>
</dbReference>
<organism evidence="1">
    <name type="scientific">Caudovirales sp. ctrNG92</name>
    <dbReference type="NCBI Taxonomy" id="2827638"/>
    <lineage>
        <taxon>Viruses</taxon>
        <taxon>Duplodnaviria</taxon>
        <taxon>Heunggongvirae</taxon>
        <taxon>Uroviricota</taxon>
        <taxon>Caudoviricetes</taxon>
    </lineage>
</organism>
<accession>A0A8S5SE75</accession>
<evidence type="ECO:0000313" key="1">
    <source>
        <dbReference type="EMBL" id="DAF49232.1"/>
    </source>
</evidence>
<proteinExistence type="predicted"/>
<sequence>MRIKMLATGQTREENDSYAMRLIEQGKAVAVRLSGENRPKERPHGA</sequence>